<reference evidence="2 5" key="3">
    <citation type="journal article" date="2022" name="Microbiol. Res.">
        <title>Comparative genome analysis, predicted lifestyle and antimicrobial strategies of Lactococcus carnosus and Lactococcus paracarnosus isolated from meat.</title>
        <authorList>
            <person name="Werum V."/>
            <person name="Ehrmann M."/>
            <person name="Vogel R."/>
            <person name="Hilgarth M."/>
        </authorList>
    </citation>
    <scope>NUCLEOTIDE SEQUENCE [LARGE SCALE GENOMIC DNA]</scope>
    <source>
        <strain evidence="2 5">TMW21897</strain>
    </source>
</reference>
<evidence type="ECO:0000313" key="2">
    <source>
        <dbReference type="EMBL" id="MCJ1977396.1"/>
    </source>
</evidence>
<dbReference type="InterPro" id="IPR009370">
    <property type="entry name" value="YutD-like"/>
</dbReference>
<dbReference type="KEGG" id="lpaa:BHS01_00860"/>
<protein>
    <submittedName>
        <fullName evidence="2">DUF1027 domain-containing protein</fullName>
    </submittedName>
</protein>
<dbReference type="EMBL" id="JAAEDA010000006">
    <property type="protein sequence ID" value="MCJ1977396.1"/>
    <property type="molecule type" value="Genomic_DNA"/>
</dbReference>
<dbReference type="Gene3D" id="3.50.4.20">
    <property type="match status" value="1"/>
</dbReference>
<gene>
    <name evidence="3" type="ORF">BHS01_00860</name>
    <name evidence="2" type="ORF">GYN19_05455</name>
</gene>
<sequence length="252" mass="29320">MAKVIPEEEKNYNKFPGEHVIVLDDVVTIGDKVFHLVHNYQDGFDKEKLEQRYSDIFAKHDYIVGDWGHEQLRLKGFFSASRKKMPDDLKISHLEDYIKEYMNYGAAFFVLKRMRSKDIKREAPFLAEKVYEVKPTVSSETRPKKVVAKSQKRDVPQGKQIQSKQTQSQPKQTQSKQSQSKQVQPKPLQTKQAQAKSTSATKKRRPTTQPTFVQKDKSEKARRPFVKTEDTHVSHETKATKRPAFVVRTRQK</sequence>
<evidence type="ECO:0000313" key="4">
    <source>
        <dbReference type="Proteomes" id="UP000516280"/>
    </source>
</evidence>
<dbReference type="Pfam" id="PF06265">
    <property type="entry name" value="YutD-like"/>
    <property type="match status" value="1"/>
</dbReference>
<dbReference type="Proteomes" id="UP001522462">
    <property type="component" value="Unassembled WGS sequence"/>
</dbReference>
<keyword evidence="5" id="KW-1185">Reference proteome</keyword>
<dbReference type="AlphaFoldDB" id="A0A7L4WCN7"/>
<accession>A0A7L4WCN7</accession>
<dbReference type="Proteomes" id="UP000516280">
    <property type="component" value="Chromosome"/>
</dbReference>
<reference evidence="2" key="2">
    <citation type="submission" date="2020-01" db="EMBL/GenBank/DDBJ databases">
        <authorList>
            <person name="Hilgarth M."/>
            <person name="Vogel R.F."/>
        </authorList>
    </citation>
    <scope>NUCLEOTIDE SEQUENCE</scope>
    <source>
        <strain evidence="2">TMW21897</strain>
    </source>
</reference>
<proteinExistence type="predicted"/>
<evidence type="ECO:0000256" key="1">
    <source>
        <dbReference type="SAM" id="MobiDB-lite"/>
    </source>
</evidence>
<feature type="compositionally biased region" description="Basic and acidic residues" evidence="1">
    <location>
        <begin position="214"/>
        <end position="239"/>
    </location>
</feature>
<feature type="compositionally biased region" description="Polar residues" evidence="1">
    <location>
        <begin position="190"/>
        <end position="200"/>
    </location>
</feature>
<feature type="compositionally biased region" description="Low complexity" evidence="1">
    <location>
        <begin position="157"/>
        <end position="189"/>
    </location>
</feature>
<reference evidence="3 4" key="1">
    <citation type="submission" date="2016-09" db="EMBL/GenBank/DDBJ databases">
        <title>Lactic acid bacteria from MAP meat Genome sequencing and assembly.</title>
        <authorList>
            <person name="Behr J."/>
            <person name="Hilgarth M."/>
            <person name="Vogel R.F."/>
        </authorList>
    </citation>
    <scope>NUCLEOTIDE SEQUENCE [LARGE SCALE GENOMIC DNA]</scope>
    <source>
        <strain evidence="3 4">TMW21615</strain>
    </source>
</reference>
<evidence type="ECO:0000313" key="5">
    <source>
        <dbReference type="Proteomes" id="UP001522462"/>
    </source>
</evidence>
<feature type="region of interest" description="Disordered" evidence="1">
    <location>
        <begin position="137"/>
        <end position="252"/>
    </location>
</feature>
<organism evidence="3 4">
    <name type="scientific">Pseudolactococcus paracarnosus</name>
    <dbReference type="NCBI Taxonomy" id="2749962"/>
    <lineage>
        <taxon>Bacteria</taxon>
        <taxon>Bacillati</taxon>
        <taxon>Bacillota</taxon>
        <taxon>Bacilli</taxon>
        <taxon>Lactobacillales</taxon>
        <taxon>Streptococcaceae</taxon>
        <taxon>Pseudolactococcus</taxon>
    </lineage>
</organism>
<dbReference type="RefSeq" id="WP_109833875.1">
    <property type="nucleotide sequence ID" value="NZ_CP017195.1"/>
</dbReference>
<dbReference type="InterPro" id="IPR038141">
    <property type="entry name" value="YutD-like_sf"/>
</dbReference>
<evidence type="ECO:0000313" key="3">
    <source>
        <dbReference type="EMBL" id="QDJ27213.1"/>
    </source>
</evidence>
<name>A0A7L4WCN7_9LACT</name>
<dbReference type="EMBL" id="CP017195">
    <property type="protein sequence ID" value="QDJ27213.1"/>
    <property type="molecule type" value="Genomic_DNA"/>
</dbReference>